<dbReference type="SMART" id="SM01036">
    <property type="entry name" value="BP28CT"/>
    <property type="match status" value="1"/>
</dbReference>
<keyword evidence="4 8" id="KW-0690">Ribosome biogenesis</keyword>
<organism evidence="10 11">
    <name type="scientific">Thamnocephalis sphaerospora</name>
    <dbReference type="NCBI Taxonomy" id="78915"/>
    <lineage>
        <taxon>Eukaryota</taxon>
        <taxon>Fungi</taxon>
        <taxon>Fungi incertae sedis</taxon>
        <taxon>Zoopagomycota</taxon>
        <taxon>Zoopagomycotina</taxon>
        <taxon>Zoopagomycetes</taxon>
        <taxon>Zoopagales</taxon>
        <taxon>Sigmoideomycetaceae</taxon>
        <taxon>Thamnocephalis</taxon>
    </lineage>
</organism>
<reference evidence="11" key="1">
    <citation type="journal article" date="2018" name="Nat. Microbiol.">
        <title>Leveraging single-cell genomics to expand the fungal tree of life.</title>
        <authorList>
            <person name="Ahrendt S.R."/>
            <person name="Quandt C.A."/>
            <person name="Ciobanu D."/>
            <person name="Clum A."/>
            <person name="Salamov A."/>
            <person name="Andreopoulos B."/>
            <person name="Cheng J.F."/>
            <person name="Woyke T."/>
            <person name="Pelin A."/>
            <person name="Henrissat B."/>
            <person name="Reynolds N.K."/>
            <person name="Benny G.L."/>
            <person name="Smith M.E."/>
            <person name="James T.Y."/>
            <person name="Grigoriev I.V."/>
        </authorList>
    </citation>
    <scope>NUCLEOTIDE SEQUENCE [LARGE SCALE GENOMIC DNA]</scope>
    <source>
        <strain evidence="11">RSA 1356</strain>
    </source>
</reference>
<comment type="similarity">
    <text evidence="2 8">Belongs to the HEATR1/UTP10 family.</text>
</comment>
<comment type="subcellular location">
    <subcellularLocation>
        <location evidence="1 8">Nucleus</location>
        <location evidence="1 8">Nucleolus</location>
    </subcellularLocation>
</comment>
<dbReference type="InterPro" id="IPR016024">
    <property type="entry name" value="ARM-type_fold"/>
</dbReference>
<dbReference type="OrthoDB" id="31183at2759"/>
<dbReference type="InterPro" id="IPR011989">
    <property type="entry name" value="ARM-like"/>
</dbReference>
<dbReference type="Gene3D" id="1.25.10.10">
    <property type="entry name" value="Leucine-rich Repeat Variant"/>
    <property type="match status" value="2"/>
</dbReference>
<evidence type="ECO:0000256" key="2">
    <source>
        <dbReference type="ARBA" id="ARBA00010559"/>
    </source>
</evidence>
<keyword evidence="7 8" id="KW-0687">Ribonucleoprotein</keyword>
<dbReference type="GO" id="GO:0034455">
    <property type="term" value="C:t-UTP complex"/>
    <property type="evidence" value="ECO:0007669"/>
    <property type="project" value="TreeGrafter"/>
</dbReference>
<evidence type="ECO:0000256" key="4">
    <source>
        <dbReference type="ARBA" id="ARBA00022517"/>
    </source>
</evidence>
<proteinExistence type="inferred from homology"/>
<dbReference type="GO" id="GO:0030686">
    <property type="term" value="C:90S preribosome"/>
    <property type="evidence" value="ECO:0007669"/>
    <property type="project" value="TreeGrafter"/>
</dbReference>
<keyword evidence="6 8" id="KW-0539">Nucleus</keyword>
<dbReference type="Pfam" id="PF23243">
    <property type="entry name" value="HEAT_HEATR1"/>
    <property type="match status" value="1"/>
</dbReference>
<evidence type="ECO:0000256" key="8">
    <source>
        <dbReference type="RuleBase" id="RU367065"/>
    </source>
</evidence>
<dbReference type="Pfam" id="PF12397">
    <property type="entry name" value="U3snoRNP10"/>
    <property type="match status" value="1"/>
</dbReference>
<dbReference type="InterPro" id="IPR022125">
    <property type="entry name" value="U3snoRNP10_N"/>
</dbReference>
<evidence type="ECO:0000313" key="11">
    <source>
        <dbReference type="Proteomes" id="UP000271241"/>
    </source>
</evidence>
<dbReference type="GO" id="GO:0030515">
    <property type="term" value="F:snoRNA binding"/>
    <property type="evidence" value="ECO:0007669"/>
    <property type="project" value="TreeGrafter"/>
</dbReference>
<dbReference type="SUPFAM" id="SSF48371">
    <property type="entry name" value="ARM repeat"/>
    <property type="match status" value="3"/>
</dbReference>
<evidence type="ECO:0000256" key="1">
    <source>
        <dbReference type="ARBA" id="ARBA00004604"/>
    </source>
</evidence>
<evidence type="ECO:0000256" key="3">
    <source>
        <dbReference type="ARBA" id="ARBA00015399"/>
    </source>
</evidence>
<sequence length="2094" mass="231999">MSSLSAQLSRIATAEKRGSDKFTSSFLFDAKQAADYDLESIFALGSAGLADLEQLDERRFGKFRRTLFSEQIKGFDRALKTAEENALLDESIMAFMQCLSQYFLTTAAGKCIEWLLRRFRVNEFNVNAILACALPFHETPQFAKLASLLRFGDNSIWGFIRNLRRPIRPLAREMLVDQCVREPALLRAIGDMVRMLKKRTAHKTLYAFYAATAVRVLQRTRNVTDNLVALLLPLIADGLQQQKDNDYRVTAMIVLCQLAERATFATDALSELMLAVAAPMPSDEPTRVAEATLCLLHLSRCQENAPEAFSDALVDIFMMSANFVEVTLVECASKFDISTLVLPLLSALQESWAMADDVLGTLSLNDSTVYHVAERLLERAAAARVPSGGGRQLEQLQGVRKCLDRLRLLYPERMTQAVDTAMKVVQKDSAQHKSLYNFLASTMKGTSLQMVSQSDTPLFLALNHADADVRSLAIRKLGDMMKRGQVGSDGELFVEDALLTRLRGDDDENTITAVLKLPHLGKWIDHDRLFAALQSLTASTGECSLLAAQCMLENLLAKSKKKKEYDASRANDVLRAVLPCLLIHGSLENTRRLAELVTASTLVKDAPLKEYAPAVVKLEKMLQEDQFSDTPSLTYNSKLVQILSSATTEQKGDRIVDILRTYLISGSDQAVLLALLVMVNSLASLQSGSANASNVYILSFAQDNSAKEVHKLLTGSGPIADLLPATVVWALRSVVHVLQPPASAVCWQAVVSGASDDAGVAYGHAIRTVFLTVHQEEDMSLFDTLIKELFSRHLAKSALSFLSAIWGCPDYTLLVRLRSLGIAHVFLLSAVERKEAVDFQLLLPHLLVAFADQSKAVRSMAGKCLSIVAAAYKAIETAAARSETAHKKKKQREIFADIYDQTTMYGAASEHLLYLPTASAIAFAFNLASVSEEMIADPGFLARHLAAELFKDANGSRSSERHKEALLAFLVTNIIAVQDTRIRKQLLVILQSVHNPLKLRHLTPLILALPSLGDLDPVYAQLLVECFDDQSSSLLNVKSSPAKQAFFGILSGTLLADVTDETSISMLQQQAALRVTHPFFEALTENRKQQLFSQLMELTLNASANVVTDVRGILRDIRAPAKVVVHELLRCQQSLAQTIGHGTKRARVLSNGQTALANALQHAVAILELLQYHEPSADEDLLVLPLFDMLAVTLSTGTNEASSLFEYVNQLVLSAITRILGTIRAAGVVLDANRVRVDLVVQCIRGTTNPQTHGQALLLLAALAAVHPDLVLQNVMSVFTFMGASVLRQDDNYSFHIIQQTLEKVIPPLVAARSTADITESVKSIISVFVDALFHIPRHRRLRMFTVLVSTLGQDQFLHATLALLLAKYVERISKSTEDADTLMEFSLSLAGQFSAGTQLQSLHALAAGMLTIPNEKPSEKELNKVAKACAACFFDIKKYSTKQIRQFKWAVLDLARQQLESRAFLSQLVSTRNSATGEATLEEQYLGLSEALLRLVDSLFAHERSLASRGDVNVSIIKQWRGVIRLANDVLNNVNRLLSLPSFMRIICELLKHENPSIRRKSMLLFNEKVEALEEGVDIAEKDLFLGMLPHLTAMIAIKARPRDREAMEIAINKQTALVSLALLVKHFGRTDASAFMDVLSVITGEWALGHENRQVAASSIICLSVYCRELGPRVVPLLPRFMPVVLGYMETATEQSDASHESATLMKLSTLGLVDVMARHMPMFTSPYLPAILRHVFSPAFIGTGAEARSDQVATRTNAVLSQLATRISPRLLLPPTFACFEQLVVLGKQALLPYYAFIGKMVDAMERADVQQNYKPIFKFFLNLSDIRRTSSDRFSIQELRELEEGLIDAFLRLVMKLNETTFKPVFLKAVEWAISTHDAVTNKQARQIFFYRFLDQLLERLKSIVVPYYVYVLDDVIGKLAAFKTSPSKLDTELWPLLLSSVQKCLLYDNDGFWTTSLAEKTLPSLADQLEVQASGEDDAAYLVRISAHLVPCLGQLAVTSGTDVVWKPLNTQVLLKTRNDRPAVRIAALQVVQEFYTRLGEEFLILLPETIPFLAELMEDDDVAVERLTQEVIAVIERYLGESLQKYFE</sequence>
<dbReference type="InterPro" id="IPR012954">
    <property type="entry name" value="BP28_C_dom"/>
</dbReference>
<dbReference type="STRING" id="78915.A0A4P9XJE2"/>
<dbReference type="InterPro" id="IPR040191">
    <property type="entry name" value="UTP10"/>
</dbReference>
<evidence type="ECO:0000259" key="9">
    <source>
        <dbReference type="SMART" id="SM01036"/>
    </source>
</evidence>
<evidence type="ECO:0000256" key="7">
    <source>
        <dbReference type="ARBA" id="ARBA00023274"/>
    </source>
</evidence>
<dbReference type="GO" id="GO:0045943">
    <property type="term" value="P:positive regulation of transcription by RNA polymerase I"/>
    <property type="evidence" value="ECO:0007669"/>
    <property type="project" value="TreeGrafter"/>
</dbReference>
<comment type="function">
    <text evidence="8">Involved in nucleolar processing of pre-18S ribosomal RNA.</text>
</comment>
<dbReference type="Proteomes" id="UP000271241">
    <property type="component" value="Unassembled WGS sequence"/>
</dbReference>
<comment type="subunit">
    <text evidence="8">Component of the ribosomal small subunit (SSU) processome.</text>
</comment>
<dbReference type="GO" id="GO:0000462">
    <property type="term" value="P:maturation of SSU-rRNA from tricistronic rRNA transcript (SSU-rRNA, 5.8S rRNA, LSU-rRNA)"/>
    <property type="evidence" value="ECO:0007669"/>
    <property type="project" value="TreeGrafter"/>
</dbReference>
<gene>
    <name evidence="10" type="ORF">THASP1DRAFT_19205</name>
</gene>
<dbReference type="PANTHER" id="PTHR13457">
    <property type="entry name" value="BAP28"/>
    <property type="match status" value="1"/>
</dbReference>
<protein>
    <recommendedName>
        <fullName evidence="3 8">U3 small nucleolar RNA-associated protein 10</fullName>
    </recommendedName>
</protein>
<evidence type="ECO:0000256" key="5">
    <source>
        <dbReference type="ARBA" id="ARBA00022552"/>
    </source>
</evidence>
<accession>A0A4P9XJE2</accession>
<dbReference type="EMBL" id="KZ993007">
    <property type="protein sequence ID" value="RKP05884.1"/>
    <property type="molecule type" value="Genomic_DNA"/>
</dbReference>
<name>A0A4P9XJE2_9FUNG</name>
<dbReference type="GO" id="GO:0032040">
    <property type="term" value="C:small-subunit processome"/>
    <property type="evidence" value="ECO:0007669"/>
    <property type="project" value="TreeGrafter"/>
</dbReference>
<keyword evidence="5 8" id="KW-0698">rRNA processing</keyword>
<evidence type="ECO:0000313" key="10">
    <source>
        <dbReference type="EMBL" id="RKP05884.1"/>
    </source>
</evidence>
<feature type="domain" description="BP28 C-terminal" evidence="9">
    <location>
        <begin position="1810"/>
        <end position="1957"/>
    </location>
</feature>
<keyword evidence="11" id="KW-1185">Reference proteome</keyword>
<dbReference type="Pfam" id="PF08146">
    <property type="entry name" value="BP28CT"/>
    <property type="match status" value="1"/>
</dbReference>
<dbReference type="InterPro" id="IPR056473">
    <property type="entry name" value="HEAT_Utp10/HEAT1"/>
</dbReference>
<dbReference type="PANTHER" id="PTHR13457:SF1">
    <property type="entry name" value="HEAT REPEAT-CONTAINING PROTEIN 1"/>
    <property type="match status" value="1"/>
</dbReference>
<evidence type="ECO:0000256" key="6">
    <source>
        <dbReference type="ARBA" id="ARBA00023242"/>
    </source>
</evidence>